<keyword evidence="4" id="KW-1003">Cell membrane</keyword>
<dbReference type="RefSeq" id="WP_051445513.1">
    <property type="nucleotide sequence ID" value="NZ_CP024965.1"/>
</dbReference>
<dbReference type="KEGG" id="esx:ESOMN_v1c03420"/>
<evidence type="ECO:0000256" key="4">
    <source>
        <dbReference type="ARBA" id="ARBA00022475"/>
    </source>
</evidence>
<organism evidence="9 10">
    <name type="scientific">Williamsoniiplasma somnilux</name>
    <dbReference type="NCBI Taxonomy" id="215578"/>
    <lineage>
        <taxon>Bacteria</taxon>
        <taxon>Bacillati</taxon>
        <taxon>Mycoplasmatota</taxon>
        <taxon>Mollicutes</taxon>
        <taxon>Entomoplasmatales</taxon>
        <taxon>Williamsoniiplasma</taxon>
    </lineage>
</organism>
<evidence type="ECO:0000256" key="5">
    <source>
        <dbReference type="ARBA" id="ARBA00022692"/>
    </source>
</evidence>
<feature type="transmembrane region" description="Helical" evidence="8">
    <location>
        <begin position="36"/>
        <end position="56"/>
    </location>
</feature>
<evidence type="ECO:0000313" key="10">
    <source>
        <dbReference type="Proteomes" id="UP000232230"/>
    </source>
</evidence>
<keyword evidence="7 8" id="KW-0472">Membrane</keyword>
<feature type="transmembrane region" description="Helical" evidence="8">
    <location>
        <begin position="85"/>
        <end position="109"/>
    </location>
</feature>
<gene>
    <name evidence="9" type="primary">pnuC</name>
    <name evidence="9" type="ORF">ESOMN_v1c03420</name>
</gene>
<dbReference type="GO" id="GO:0034257">
    <property type="term" value="F:nicotinamide riboside transmembrane transporter activity"/>
    <property type="evidence" value="ECO:0007669"/>
    <property type="project" value="InterPro"/>
</dbReference>
<comment type="similarity">
    <text evidence="2">Belongs to the nicotinamide ribonucleoside (NR) uptake permease (TC 4.B.1) family.</text>
</comment>
<evidence type="ECO:0000313" key="9">
    <source>
        <dbReference type="EMBL" id="ATZ18724.1"/>
    </source>
</evidence>
<dbReference type="Pfam" id="PF04973">
    <property type="entry name" value="NMN_transporter"/>
    <property type="match status" value="1"/>
</dbReference>
<protein>
    <submittedName>
        <fullName evidence="9">Nicotinamide mononucleotide transporter PnuC</fullName>
    </submittedName>
</protein>
<keyword evidence="5 8" id="KW-0812">Transmembrane</keyword>
<keyword evidence="3" id="KW-0813">Transport</keyword>
<feature type="transmembrane region" description="Helical" evidence="8">
    <location>
        <begin position="116"/>
        <end position="133"/>
    </location>
</feature>
<name>A0A2K8NYA2_9MOLU</name>
<dbReference type="AlphaFoldDB" id="A0A2K8NYA2"/>
<keyword evidence="10" id="KW-1185">Reference proteome</keyword>
<evidence type="ECO:0000256" key="1">
    <source>
        <dbReference type="ARBA" id="ARBA00004651"/>
    </source>
</evidence>
<feature type="transmembrane region" description="Helical" evidence="8">
    <location>
        <begin position="139"/>
        <end position="157"/>
    </location>
</feature>
<evidence type="ECO:0000256" key="8">
    <source>
        <dbReference type="SAM" id="Phobius"/>
    </source>
</evidence>
<reference evidence="9 10" key="1">
    <citation type="submission" date="2017-11" db="EMBL/GenBank/DDBJ databases">
        <title>Genome sequence of Entomoplasma somnilux PYAN-1 (ATCC 49194).</title>
        <authorList>
            <person name="Lo W.-S."/>
            <person name="Gasparich G.E."/>
            <person name="Kuo C.-H."/>
        </authorList>
    </citation>
    <scope>NUCLEOTIDE SEQUENCE [LARGE SCALE GENOMIC DNA]</scope>
    <source>
        <strain evidence="9 10">PYAN-1</strain>
    </source>
</reference>
<proteinExistence type="inferred from homology"/>
<evidence type="ECO:0000256" key="6">
    <source>
        <dbReference type="ARBA" id="ARBA00022989"/>
    </source>
</evidence>
<dbReference type="Proteomes" id="UP000232230">
    <property type="component" value="Chromosome"/>
</dbReference>
<dbReference type="EMBL" id="CP024965">
    <property type="protein sequence ID" value="ATZ18724.1"/>
    <property type="molecule type" value="Genomic_DNA"/>
</dbReference>
<keyword evidence="6 8" id="KW-1133">Transmembrane helix</keyword>
<evidence type="ECO:0000256" key="7">
    <source>
        <dbReference type="ARBA" id="ARBA00023136"/>
    </source>
</evidence>
<comment type="subcellular location">
    <subcellularLocation>
        <location evidence="1">Cell membrane</location>
        <topology evidence="1">Multi-pass membrane protein</topology>
    </subcellularLocation>
</comment>
<dbReference type="PANTHER" id="PTHR36122:SF2">
    <property type="entry name" value="NICOTINAMIDE RIBOSIDE TRANSPORTER PNUC"/>
    <property type="match status" value="1"/>
</dbReference>
<sequence>MTNQNNIDNFKITLKKYGFLGCKTIKKEFLELSKTLRIIICVTIVLFILTGVFNFTDLINNNYSLNFYSAYAAFNNNEAFIPIPWLNAILSQMNVISSSAGILSLILILKGKISGFFWSMINVLGYGLFALNFKYVGDAQIMLLIMPVSLILGWYIWAKNPVEVEDIKLSKEKKMQIWFFSVYLSLLFLIIWYFEIPAITSAINPNNTATTIGTWFDSVTSTFNTVGILLQAVKVPQQWYAWLIVDFFTIIKYTPVVNGWDPTILLQYVFWTFSALAGLWSWEIKKWLFVNKWLNKTELLNV</sequence>
<feature type="transmembrane region" description="Helical" evidence="8">
    <location>
        <begin position="264"/>
        <end position="282"/>
    </location>
</feature>
<dbReference type="NCBIfam" id="TIGR01528">
    <property type="entry name" value="NMN_trans_PnuC"/>
    <property type="match status" value="1"/>
</dbReference>
<feature type="transmembrane region" description="Helical" evidence="8">
    <location>
        <begin position="177"/>
        <end position="194"/>
    </location>
</feature>
<accession>A0A2K8NYA2</accession>
<dbReference type="InterPro" id="IPR006419">
    <property type="entry name" value="NMN_transpt_PnuC"/>
</dbReference>
<dbReference type="PANTHER" id="PTHR36122">
    <property type="entry name" value="NICOTINAMIDE RIBOSIDE TRANSPORTER PNUC"/>
    <property type="match status" value="1"/>
</dbReference>
<evidence type="ECO:0000256" key="2">
    <source>
        <dbReference type="ARBA" id="ARBA00006669"/>
    </source>
</evidence>
<dbReference type="GO" id="GO:0005886">
    <property type="term" value="C:plasma membrane"/>
    <property type="evidence" value="ECO:0007669"/>
    <property type="project" value="UniProtKB-SubCell"/>
</dbReference>
<evidence type="ECO:0000256" key="3">
    <source>
        <dbReference type="ARBA" id="ARBA00022448"/>
    </source>
</evidence>